<evidence type="ECO:0000256" key="8">
    <source>
        <dbReference type="SAM" id="Coils"/>
    </source>
</evidence>
<evidence type="ECO:0000256" key="4">
    <source>
        <dbReference type="ARBA" id="ARBA00022989"/>
    </source>
</evidence>
<feature type="coiled-coil region" evidence="8">
    <location>
        <begin position="356"/>
        <end position="393"/>
    </location>
</feature>
<dbReference type="AlphaFoldDB" id="A0AAE0FQ81"/>
<dbReference type="InterPro" id="IPR044202">
    <property type="entry name" value="LETM1/MDM38-like"/>
</dbReference>
<evidence type="ECO:0000259" key="11">
    <source>
        <dbReference type="PROSITE" id="PS51758"/>
    </source>
</evidence>
<gene>
    <name evidence="12" type="ORF">CYMTET_27209</name>
</gene>
<evidence type="ECO:0000313" key="13">
    <source>
        <dbReference type="Proteomes" id="UP001190700"/>
    </source>
</evidence>
<reference evidence="12 13" key="1">
    <citation type="journal article" date="2015" name="Genome Biol. Evol.">
        <title>Comparative Genomics of a Bacterivorous Green Alga Reveals Evolutionary Causalities and Consequences of Phago-Mixotrophic Mode of Nutrition.</title>
        <authorList>
            <person name="Burns J.A."/>
            <person name="Paasch A."/>
            <person name="Narechania A."/>
            <person name="Kim E."/>
        </authorList>
    </citation>
    <scope>NUCLEOTIDE SEQUENCE [LARGE SCALE GENOMIC DNA]</scope>
    <source>
        <strain evidence="12 13">PLY_AMNH</strain>
    </source>
</reference>
<keyword evidence="13" id="KW-1185">Reference proteome</keyword>
<dbReference type="GO" id="GO:0043022">
    <property type="term" value="F:ribosome binding"/>
    <property type="evidence" value="ECO:0007669"/>
    <property type="project" value="InterPro"/>
</dbReference>
<evidence type="ECO:0000256" key="7">
    <source>
        <dbReference type="PROSITE-ProRule" id="PRU01094"/>
    </source>
</evidence>
<accession>A0AAE0FQ81</accession>
<feature type="region of interest" description="Disordered" evidence="9">
    <location>
        <begin position="683"/>
        <end position="709"/>
    </location>
</feature>
<dbReference type="Proteomes" id="UP001190700">
    <property type="component" value="Unassembled WGS sequence"/>
</dbReference>
<dbReference type="PANTHER" id="PTHR14009">
    <property type="entry name" value="LEUCINE ZIPPER-EF-HAND CONTAINING TRANSMEMBRANE PROTEIN"/>
    <property type="match status" value="1"/>
</dbReference>
<evidence type="ECO:0000256" key="10">
    <source>
        <dbReference type="SAM" id="Phobius"/>
    </source>
</evidence>
<keyword evidence="6 10" id="KW-0472">Membrane</keyword>
<keyword evidence="5 7" id="KW-0496">Mitochondrion</keyword>
<evidence type="ECO:0000256" key="9">
    <source>
        <dbReference type="SAM" id="MobiDB-lite"/>
    </source>
</evidence>
<evidence type="ECO:0000313" key="12">
    <source>
        <dbReference type="EMBL" id="KAK3264026.1"/>
    </source>
</evidence>
<dbReference type="EMBL" id="LGRX02014851">
    <property type="protein sequence ID" value="KAK3264026.1"/>
    <property type="molecule type" value="Genomic_DNA"/>
</dbReference>
<keyword evidence="4 10" id="KW-1133">Transmembrane helix</keyword>
<name>A0AAE0FQ81_9CHLO</name>
<keyword evidence="3" id="KW-0999">Mitochondrion inner membrane</keyword>
<dbReference type="PANTHER" id="PTHR14009:SF1">
    <property type="entry name" value="MITOCHONDRIAL PROTON_CALCIUM EXCHANGER PROTEIN"/>
    <property type="match status" value="1"/>
</dbReference>
<dbReference type="InterPro" id="IPR033122">
    <property type="entry name" value="LETM1-like_RBD"/>
</dbReference>
<feature type="domain" description="Letm1 RBD" evidence="11">
    <location>
        <begin position="117"/>
        <end position="339"/>
    </location>
</feature>
<keyword evidence="8" id="KW-0175">Coiled coil</keyword>
<evidence type="ECO:0000256" key="5">
    <source>
        <dbReference type="ARBA" id="ARBA00023128"/>
    </source>
</evidence>
<dbReference type="PROSITE" id="PS51758">
    <property type="entry name" value="LETM1_RBD"/>
    <property type="match status" value="1"/>
</dbReference>
<comment type="caution">
    <text evidence="12">The sequence shown here is derived from an EMBL/GenBank/DDBJ whole genome shotgun (WGS) entry which is preliminary data.</text>
</comment>
<feature type="compositionally biased region" description="Acidic residues" evidence="9">
    <location>
        <begin position="684"/>
        <end position="698"/>
    </location>
</feature>
<organism evidence="12 13">
    <name type="scientific">Cymbomonas tetramitiformis</name>
    <dbReference type="NCBI Taxonomy" id="36881"/>
    <lineage>
        <taxon>Eukaryota</taxon>
        <taxon>Viridiplantae</taxon>
        <taxon>Chlorophyta</taxon>
        <taxon>Pyramimonadophyceae</taxon>
        <taxon>Pyramimonadales</taxon>
        <taxon>Pyramimonadaceae</taxon>
        <taxon>Cymbomonas</taxon>
    </lineage>
</organism>
<dbReference type="Pfam" id="PF07766">
    <property type="entry name" value="LETM1_RBD"/>
    <property type="match status" value="1"/>
</dbReference>
<evidence type="ECO:0000256" key="2">
    <source>
        <dbReference type="ARBA" id="ARBA00022692"/>
    </source>
</evidence>
<dbReference type="GO" id="GO:0005743">
    <property type="term" value="C:mitochondrial inner membrane"/>
    <property type="evidence" value="ECO:0007669"/>
    <property type="project" value="UniProtKB-SubCell"/>
</dbReference>
<evidence type="ECO:0000256" key="1">
    <source>
        <dbReference type="ARBA" id="ARBA00004434"/>
    </source>
</evidence>
<feature type="transmembrane region" description="Helical" evidence="10">
    <location>
        <begin position="73"/>
        <end position="96"/>
    </location>
</feature>
<sequence>MILAGIRMSRQDWVIFSKESWSHLKHEMKHYWVGTKLLGTEVKIAAKLVFGLLQGEKLTRRERRQLRRTTGDLLRLVPFSFFVIIPFMEVFLPVALKVFPNMLPSTFQDVHKKEEEARKRVHMKLQIAKFLQDTVADMAKKLKSSKKGSVQLQAKDLYNFMGKVRAGEAISNEDIIKFGGLFKDELTLDNIDRWGAFHPADVVFSSILLLAGRAREHVLHAGGLPFGTDAFLRFQLRNMMHRVKMDDKLIRQEGLERLNELELVQACRARGIPWDGETNFHMRRQLSEWLDLSLNHNLPTTLLILSRAFAMTHTRTEVVQKTHESAMQDLQQTLSALPDEVVEELEMSQCTEDDTLEQKQRKLEYLKHQEEIIKEEAEDRRRMTAELERAQKEELEKEEPAPAEPEVATVKLRNAAAATVPKEVADEALEDMLAATRADAASRELKEKTDEELMGDMQKLKTKGVAVDLNGRQFSATEVHALNMTRQQEDLKKLGTSLSLLCSSSIMADKKKQLIELIQKEVEHYKKQATLPATTPEVDAREGGEDSAVLKQLGTHAMILNKVDKMLEEVKGEIDAVDSTVGETLHVLDTDDDGLVRVSASLAGRKSSCRRPILPNLSCGLMAAGCREHSALVDMVELDEVSQNASQVLRDTMMRPEVRQLLLSKVGSDGKISVDDLVRIGFSSDDEDGSSDSDDEKEDVSFVEVKAKQ</sequence>
<keyword evidence="2 10" id="KW-0812">Transmembrane</keyword>
<evidence type="ECO:0000256" key="3">
    <source>
        <dbReference type="ARBA" id="ARBA00022792"/>
    </source>
</evidence>
<protein>
    <recommendedName>
        <fullName evidence="11">Letm1 RBD domain-containing protein</fullName>
    </recommendedName>
</protein>
<dbReference type="GO" id="GO:0030003">
    <property type="term" value="P:intracellular monoatomic cation homeostasis"/>
    <property type="evidence" value="ECO:0007669"/>
    <property type="project" value="TreeGrafter"/>
</dbReference>
<comment type="subcellular location">
    <subcellularLocation>
        <location evidence="1">Mitochondrion inner membrane</location>
        <topology evidence="1">Single-pass membrane protein</topology>
    </subcellularLocation>
</comment>
<evidence type="ECO:0000256" key="6">
    <source>
        <dbReference type="ARBA" id="ARBA00023136"/>
    </source>
</evidence>
<proteinExistence type="predicted"/>